<dbReference type="InterPro" id="IPR013087">
    <property type="entry name" value="Znf_C2H2_type"/>
</dbReference>
<dbReference type="OrthoDB" id="8112353at2759"/>
<evidence type="ECO:0000256" key="5">
    <source>
        <dbReference type="PROSITE-ProRule" id="PRU00042"/>
    </source>
</evidence>
<evidence type="ECO:0000259" key="9">
    <source>
        <dbReference type="PROSITE" id="PS51915"/>
    </source>
</evidence>
<feature type="binding site" evidence="6">
    <location>
        <position position="53"/>
    </location>
    <ligand>
        <name>Zn(2+)</name>
        <dbReference type="ChEBI" id="CHEBI:29105"/>
    </ligand>
</feature>
<feature type="domain" description="ZAD" evidence="9">
    <location>
        <begin position="1632"/>
        <end position="1706"/>
    </location>
</feature>
<feature type="domain" description="C2H2-type" evidence="8">
    <location>
        <begin position="1546"/>
        <end position="1574"/>
    </location>
</feature>
<feature type="compositionally biased region" description="Basic and acidic residues" evidence="7">
    <location>
        <begin position="1780"/>
        <end position="1790"/>
    </location>
</feature>
<dbReference type="PROSITE" id="PS51915">
    <property type="entry name" value="ZAD"/>
    <property type="match status" value="3"/>
</dbReference>
<keyword evidence="2" id="KW-0677">Repeat</keyword>
<feature type="binding site" evidence="6">
    <location>
        <position position="588"/>
    </location>
    <ligand>
        <name>Zn(2+)</name>
        <dbReference type="ChEBI" id="CHEBI:29105"/>
    </ligand>
</feature>
<dbReference type="Proteomes" id="UP000183832">
    <property type="component" value="Unassembled WGS sequence"/>
</dbReference>
<feature type="domain" description="C2H2-type" evidence="8">
    <location>
        <begin position="398"/>
        <end position="426"/>
    </location>
</feature>
<keyword evidence="11" id="KW-1185">Reference proteome</keyword>
<reference evidence="10 11" key="1">
    <citation type="submission" date="2015-04" db="EMBL/GenBank/DDBJ databases">
        <authorList>
            <person name="Syromyatnikov M.Y."/>
            <person name="Popov V.N."/>
        </authorList>
    </citation>
    <scope>NUCLEOTIDE SEQUENCE [LARGE SCALE GENOMIC DNA]</scope>
</reference>
<evidence type="ECO:0000313" key="11">
    <source>
        <dbReference type="Proteomes" id="UP000183832"/>
    </source>
</evidence>
<dbReference type="Pfam" id="PF00096">
    <property type="entry name" value="zf-C2H2"/>
    <property type="match status" value="8"/>
</dbReference>
<feature type="domain" description="C2H2-type" evidence="8">
    <location>
        <begin position="1994"/>
        <end position="2021"/>
    </location>
</feature>
<dbReference type="SMART" id="SM00868">
    <property type="entry name" value="zf-AD"/>
    <property type="match status" value="4"/>
</dbReference>
<feature type="domain" description="C2H2-type" evidence="8">
    <location>
        <begin position="871"/>
        <end position="899"/>
    </location>
</feature>
<sequence>MSDVCRLCGDLKSYHELQDIYDSESDIIMKLENTLKVKFEFNKMLPNSVCCECVNNLERCSQFAELISSVQVKLKLDLQEQLQMIVPNDELLNYSHDIEFKSLEIKIEKLDPDILEQLTARRRSTRIRKSVVPLDNSKNTQKIRSKKNPKIKRTFFRKPLKNAEKFQMHNLFKNELEGRFVVQPQDMDIGDHQPSEGGVLPDALLEKFKGISWKNYEWKCEECQESFENGIDLEKHSLKHHKKRVIRDCCAITYLTHARYICHINEKHQPELKYCCLICSEYRTSFLHLYQHMKSSHPNYKFYYCLYCGEYLNSGTMLFRHIDDKHLPLPLSYHCDICGESFSTKDKIWKHVILFHMRRREFLNKKKSFMCEICALNFKTITTLKNHQDALHGDKPNIVCPHCGKEFKLQKKLRIHIRRIHDFQESLVTCEICGKSVKSFYYKAHMRAHTDEKPFKCKFCPREFKYFSGCRYHVRAAHTGERPYRCPVEGCNQVFIDFPNSSKHIKTSHGLKDVKPIRIKTSVKLIYLPSHKHLIKKISMSVCRLCGDLKSYHELQDIYDSESDIIMKLENTLKVELEFNKMLPNSVCWECVNNLERCSQFSELISSVQVKLKLDLQEQLQMIVPNDELLNYSHDIEFKSLEIKIEKLDPDILEQLTARRRSTRIRKSVVPLDNSKNTQKIRSKKNPKIKRTFFRKPLKNAEKFQMHNLFKNELEGRFVVQPQDMDIGDHQPSEGGVLPDALLEKFKGISWKNYEWKCEECQESFENGIDLEKHSLKHHKKRVIRDCCAITYLTHARYIYHINEKHQPELKYCCLICSEYRTSFLHLYQHMKSSHPNYKFYYCLYCGEYLNSGTMLFRHIDDKHLPLPLSYHCDICGESFSTKDKIWKHVILFHMRRREFLNKKKSFMCEICALNFKTITTLKNHQDALHGDKPNIVCPHCGKEFKLQKKLRIHIRRIHDFQESLVTCEICGKSVKSFYYKAHMRAHTDEKPFKCKFCPREFKYFSGCRYHVRAAHTGERPYRCPVEGCNQVFIDFPNSSKHIKTSHGLKDVKPIRIKKLDPDILEQLTARRRSTRIRKSVVPLDNSKNTQKIRSKKKTRIIKSKKNVLILNGDKPYKVCPHCGKAFKLQAQLRIHKRRIHGFQKTSVTCEICGNSVRNYKTHMMIHTGENPFKCKFCPREFKHSSGYEYHVRAEHTGERPYRCPVKGCNRVFIDSRNSSKHIKASHGLKDVKPIRIENPKKKYKSHKEIPITFEIPLKVSEKFQTYILFKNELEGRFVVQPQDMDIGDHQANEEGVLPDVMLEKLKGITWQNYEWKCEECEENFENVVDVEKHSLKHHKKRVVRDCCLETYKTYPKYIFHITEKHQPELKYCCLICSEYRTSFLHLYQHMKSSHPNHNFYFCLYCGQYFVGGTILYNHIHTKHILLPLSYQCDLCGKHFSVKNQLWGHMTNHVTSKNPKSFMCEICALSFRSIFTLQSHQKRHLEQSEQSCPYCGKLFGNRFLALSHIKRVHGTRIKETCEICGKVLSNNRFKRHMDVHTGENPFKCKFCPREFRHSSGFIYHVRAEHTGERPYRCPVEGCNQVFIDYSNSSKHIKTFHGLKDVKPIRIETSVKLIYLPSHKLSIKKISMSVCRLCGGLKSYDELQDIYDSESDIIIKLENTLKVELEFNKMLPNSVCWECVNNLERCIQFAELISSVQIKLKLDLQEQLQMIVSNDELLNYSHDIEFKSLEIKIEKLDPDIFEQLHGGRQSTKTKKSVVSSDNSNNTQKIKTKKNPKKKQESCKEKPLKNSEKYQMHIVFKNELEGRFVVQPQDMDIGGYQPNEDGVLPDAMLEKLKGITWKNYEWKCEECEENFENVVDVEKHGLKHHKMRVVRDCCLKTYKNYPKYVFHIIEKHQPELKYCCLICSEYRTSFLHLYQHMKSSHPNHNFYFCLYCGHFFCRGTTLDDHVHTKHIVLPLSYQCDLCGKHFSVKNLLTSHMFYHFYRNNPKSYLCEICALNFKSVNSLHCHQRVHHKPSEIACPNCGKLFSNRVSVKTHIRRVHGNRKKIKVTCEICGKTLMKNRFKRHMDVHTGENPFKCKFCPREFKHSSGFIYHVRAEHTGERPYRCPVEGCNQVFIDYPNSSKHIKTSHGLNDVKPIYEKSLMLND</sequence>
<feature type="domain" description="C2H2-type" evidence="8">
    <location>
        <begin position="1202"/>
        <end position="1227"/>
    </location>
</feature>
<feature type="domain" description="C2H2-type" evidence="8">
    <location>
        <begin position="218"/>
        <end position="245"/>
    </location>
</feature>
<accession>A0A1J1I3U4</accession>
<dbReference type="STRING" id="568069.A0A1J1I3U4"/>
<feature type="binding site" evidence="6">
    <location>
        <position position="50"/>
    </location>
    <ligand>
        <name>Zn(2+)</name>
        <dbReference type="ChEBI" id="CHEBI:29105"/>
    </ligand>
</feature>
<feature type="domain" description="ZAD" evidence="9">
    <location>
        <begin position="541"/>
        <end position="615"/>
    </location>
</feature>
<feature type="binding site" evidence="6">
    <location>
        <position position="1637"/>
    </location>
    <ligand>
        <name>Zn(2+)</name>
        <dbReference type="ChEBI" id="CHEBI:29105"/>
    </ligand>
</feature>
<dbReference type="Pfam" id="PF07776">
    <property type="entry name" value="zf-AD"/>
    <property type="match status" value="3"/>
</dbReference>
<dbReference type="PANTHER" id="PTHR24379">
    <property type="entry name" value="KRAB AND ZINC FINGER DOMAIN-CONTAINING"/>
    <property type="match status" value="1"/>
</dbReference>
<dbReference type="PANTHER" id="PTHR24379:SF121">
    <property type="entry name" value="C2H2-TYPE DOMAIN-CONTAINING PROTEIN"/>
    <property type="match status" value="1"/>
</dbReference>
<dbReference type="InterPro" id="IPR012934">
    <property type="entry name" value="Znf_AD"/>
</dbReference>
<dbReference type="GO" id="GO:0005634">
    <property type="term" value="C:nucleus"/>
    <property type="evidence" value="ECO:0007669"/>
    <property type="project" value="InterPro"/>
</dbReference>
<keyword evidence="1 6" id="KW-0479">Metal-binding</keyword>
<feature type="domain" description="C2H2-type" evidence="8">
    <location>
        <begin position="1963"/>
        <end position="1990"/>
    </location>
</feature>
<keyword evidence="4 6" id="KW-0862">Zinc</keyword>
<feature type="binding site" evidence="6">
    <location>
        <position position="8"/>
    </location>
    <ligand>
        <name>Zn(2+)</name>
        <dbReference type="ChEBI" id="CHEBI:29105"/>
    </ligand>
</feature>
<feature type="domain" description="C2H2-type" evidence="8">
    <location>
        <begin position="455"/>
        <end position="483"/>
    </location>
</feature>
<feature type="region of interest" description="Disordered" evidence="7">
    <location>
        <begin position="1747"/>
        <end position="1790"/>
    </location>
</feature>
<evidence type="ECO:0000313" key="10">
    <source>
        <dbReference type="EMBL" id="CRK94965.1"/>
    </source>
</evidence>
<feature type="domain" description="C2H2-type" evidence="8">
    <location>
        <begin position="2080"/>
        <end position="2108"/>
    </location>
</feature>
<protein>
    <submittedName>
        <fullName evidence="10">CLUMA_CG008453, isoform A</fullName>
    </submittedName>
</protein>
<feature type="binding site" evidence="6">
    <location>
        <position position="5"/>
    </location>
    <ligand>
        <name>Zn(2+)</name>
        <dbReference type="ChEBI" id="CHEBI:29105"/>
    </ligand>
</feature>
<feature type="domain" description="C2H2-type" evidence="8">
    <location>
        <begin position="1462"/>
        <end position="1489"/>
    </location>
</feature>
<feature type="domain" description="C2H2-type" evidence="8">
    <location>
        <begin position="333"/>
        <end position="361"/>
    </location>
</feature>
<feature type="domain" description="C2H2-type" evidence="8">
    <location>
        <begin position="2022"/>
        <end position="2050"/>
    </location>
</feature>
<dbReference type="PROSITE" id="PS50157">
    <property type="entry name" value="ZINC_FINGER_C2H2_2"/>
    <property type="match status" value="22"/>
</dbReference>
<feature type="compositionally biased region" description="Low complexity" evidence="7">
    <location>
        <begin position="1759"/>
        <end position="1771"/>
    </location>
</feature>
<dbReference type="InterPro" id="IPR036236">
    <property type="entry name" value="Znf_C2H2_sf"/>
</dbReference>
<evidence type="ECO:0000256" key="6">
    <source>
        <dbReference type="PROSITE-ProRule" id="PRU01263"/>
    </source>
</evidence>
<feature type="domain" description="C2H2-type" evidence="8">
    <location>
        <begin position="1173"/>
        <end position="1201"/>
    </location>
</feature>
<feature type="binding site" evidence="6">
    <location>
        <position position="1679"/>
    </location>
    <ligand>
        <name>Zn(2+)</name>
        <dbReference type="ChEBI" id="CHEBI:29105"/>
    </ligand>
</feature>
<evidence type="ECO:0000256" key="1">
    <source>
        <dbReference type="ARBA" id="ARBA00022723"/>
    </source>
</evidence>
<feature type="domain" description="C2H2-type" evidence="8">
    <location>
        <begin position="756"/>
        <end position="783"/>
    </location>
</feature>
<dbReference type="EMBL" id="CVRI01000040">
    <property type="protein sequence ID" value="CRK94965.1"/>
    <property type="molecule type" value="Genomic_DNA"/>
</dbReference>
<dbReference type="SUPFAM" id="SSF57667">
    <property type="entry name" value="beta-beta-alpha zinc fingers"/>
    <property type="match status" value="12"/>
</dbReference>
<feature type="domain" description="C2H2-type" evidence="8">
    <location>
        <begin position="2053"/>
        <end position="2079"/>
    </location>
</feature>
<feature type="domain" description="C2H2-type" evidence="8">
    <location>
        <begin position="369"/>
        <end position="396"/>
    </location>
</feature>
<evidence type="ECO:0000259" key="8">
    <source>
        <dbReference type="PROSITE" id="PS50157"/>
    </source>
</evidence>
<feature type="binding site" evidence="6">
    <location>
        <position position="546"/>
    </location>
    <ligand>
        <name>Zn(2+)</name>
        <dbReference type="ChEBI" id="CHEBI:29105"/>
    </ligand>
</feature>
<organism evidence="10 11">
    <name type="scientific">Clunio marinus</name>
    <dbReference type="NCBI Taxonomy" id="568069"/>
    <lineage>
        <taxon>Eukaryota</taxon>
        <taxon>Metazoa</taxon>
        <taxon>Ecdysozoa</taxon>
        <taxon>Arthropoda</taxon>
        <taxon>Hexapoda</taxon>
        <taxon>Insecta</taxon>
        <taxon>Pterygota</taxon>
        <taxon>Neoptera</taxon>
        <taxon>Endopterygota</taxon>
        <taxon>Diptera</taxon>
        <taxon>Nematocera</taxon>
        <taxon>Chironomoidea</taxon>
        <taxon>Chironomidae</taxon>
        <taxon>Clunio</taxon>
    </lineage>
</organism>
<evidence type="ECO:0000256" key="3">
    <source>
        <dbReference type="ARBA" id="ARBA00022771"/>
    </source>
</evidence>
<feature type="binding site" evidence="6">
    <location>
        <position position="1682"/>
    </location>
    <ligand>
        <name>Zn(2+)</name>
        <dbReference type="ChEBI" id="CHEBI:29105"/>
    </ligand>
</feature>
<evidence type="ECO:0000256" key="4">
    <source>
        <dbReference type="ARBA" id="ARBA00022833"/>
    </source>
</evidence>
<keyword evidence="3 5" id="KW-0863">Zinc-finger</keyword>
<feature type="binding site" evidence="6">
    <location>
        <position position="543"/>
    </location>
    <ligand>
        <name>Zn(2+)</name>
        <dbReference type="ChEBI" id="CHEBI:29105"/>
    </ligand>
</feature>
<feature type="domain" description="ZAD" evidence="9">
    <location>
        <begin position="3"/>
        <end position="77"/>
    </location>
</feature>
<feature type="binding site" evidence="6">
    <location>
        <position position="1634"/>
    </location>
    <ligand>
        <name>Zn(2+)</name>
        <dbReference type="ChEBI" id="CHEBI:29105"/>
    </ligand>
</feature>
<feature type="binding site" evidence="6">
    <location>
        <position position="591"/>
    </location>
    <ligand>
        <name>Zn(2+)</name>
        <dbReference type="ChEBI" id="CHEBI:29105"/>
    </ligand>
</feature>
<gene>
    <name evidence="10" type="ORF">CLUMA_CG008453</name>
</gene>
<feature type="domain" description="C2H2-type" evidence="8">
    <location>
        <begin position="936"/>
        <end position="964"/>
    </location>
</feature>
<dbReference type="GO" id="GO:0008270">
    <property type="term" value="F:zinc ion binding"/>
    <property type="evidence" value="ECO:0007669"/>
    <property type="project" value="UniProtKB-UniRule"/>
</dbReference>
<evidence type="ECO:0000256" key="2">
    <source>
        <dbReference type="ARBA" id="ARBA00022737"/>
    </source>
</evidence>
<feature type="domain" description="C2H2-type" evidence="8">
    <location>
        <begin position="907"/>
        <end position="934"/>
    </location>
</feature>
<dbReference type="Gene3D" id="3.30.160.60">
    <property type="entry name" value="Classic Zinc Finger"/>
    <property type="match status" value="22"/>
</dbReference>
<dbReference type="Gene3D" id="3.40.1800.20">
    <property type="match status" value="3"/>
</dbReference>
<feature type="domain" description="C2H2-type" evidence="8">
    <location>
        <begin position="1316"/>
        <end position="1343"/>
    </location>
</feature>
<dbReference type="PROSITE" id="PS00028">
    <property type="entry name" value="ZINC_FINGER_C2H2_1"/>
    <property type="match status" value="27"/>
</dbReference>
<feature type="domain" description="C2H2-type" evidence="8">
    <location>
        <begin position="1431"/>
        <end position="1458"/>
    </location>
</feature>
<proteinExistence type="predicted"/>
<dbReference type="SUPFAM" id="SSF57716">
    <property type="entry name" value="Glucocorticoid receptor-like (DNA-binding domain)"/>
    <property type="match status" value="3"/>
</dbReference>
<feature type="domain" description="C2H2-type" evidence="8">
    <location>
        <begin position="993"/>
        <end position="1021"/>
    </location>
</feature>
<feature type="domain" description="C2H2-type" evidence="8">
    <location>
        <begin position="1118"/>
        <end position="1146"/>
    </location>
</feature>
<dbReference type="SMART" id="SM00355">
    <property type="entry name" value="ZnF_C2H2"/>
    <property type="match status" value="40"/>
</dbReference>
<name>A0A1J1I3U4_9DIPT</name>
<evidence type="ECO:0000256" key="7">
    <source>
        <dbReference type="SAM" id="MobiDB-lite"/>
    </source>
</evidence>